<dbReference type="RefSeq" id="WP_076466109.1">
    <property type="nucleotide sequence ID" value="NZ_FTMN01000013.1"/>
</dbReference>
<dbReference type="AlphaFoldDB" id="A0A1N6XB97"/>
<name>A0A1N6XB97_9GAMM</name>
<reference evidence="1 2" key="1">
    <citation type="submission" date="2017-01" db="EMBL/GenBank/DDBJ databases">
        <authorList>
            <person name="Mah S.A."/>
            <person name="Swanson W.J."/>
            <person name="Moy G.W."/>
            <person name="Vacquier V.D."/>
        </authorList>
    </citation>
    <scope>NUCLEOTIDE SEQUENCE [LARGE SCALE GENOMIC DNA]</scope>
    <source>
        <strain evidence="1 2">DSM 7027</strain>
    </source>
</reference>
<gene>
    <name evidence="1" type="ORF">SAMN05421647_11358</name>
</gene>
<evidence type="ECO:0000313" key="2">
    <source>
        <dbReference type="Proteomes" id="UP000186895"/>
    </source>
</evidence>
<dbReference type="Proteomes" id="UP000186895">
    <property type="component" value="Unassembled WGS sequence"/>
</dbReference>
<evidence type="ECO:0000313" key="1">
    <source>
        <dbReference type="EMBL" id="SIQ99509.1"/>
    </source>
</evidence>
<proteinExistence type="predicted"/>
<accession>A0A1N6XB97</accession>
<organism evidence="1 2">
    <name type="scientific">Marinobacterium stanieri</name>
    <dbReference type="NCBI Taxonomy" id="49186"/>
    <lineage>
        <taxon>Bacteria</taxon>
        <taxon>Pseudomonadati</taxon>
        <taxon>Pseudomonadota</taxon>
        <taxon>Gammaproteobacteria</taxon>
        <taxon>Oceanospirillales</taxon>
        <taxon>Oceanospirillaceae</taxon>
        <taxon>Marinobacterium</taxon>
    </lineage>
</organism>
<keyword evidence="2" id="KW-1185">Reference proteome</keyword>
<dbReference type="EMBL" id="FTMN01000013">
    <property type="protein sequence ID" value="SIQ99509.1"/>
    <property type="molecule type" value="Genomic_DNA"/>
</dbReference>
<protein>
    <submittedName>
        <fullName evidence="1">Uncharacterized protein</fullName>
    </submittedName>
</protein>
<dbReference type="STRING" id="49186.SAMN05421647_11358"/>
<sequence>MIDQTSTESALEPTSQITVEAHDLHQAERLLKEHFSDEGLDVISIQMTRSWITDTGLVEYVFDVKHYVGPKQARNTFRP</sequence>